<organism evidence="5 6">
    <name type="scientific">Hymenobacter bucti</name>
    <dbReference type="NCBI Taxonomy" id="1844114"/>
    <lineage>
        <taxon>Bacteria</taxon>
        <taxon>Pseudomonadati</taxon>
        <taxon>Bacteroidota</taxon>
        <taxon>Cytophagia</taxon>
        <taxon>Cytophagales</taxon>
        <taxon>Hymenobacteraceae</taxon>
        <taxon>Hymenobacter</taxon>
    </lineage>
</organism>
<comment type="caution">
    <text evidence="5">The sequence shown here is derived from an EMBL/GenBank/DDBJ whole genome shotgun (WGS) entry which is preliminary data.</text>
</comment>
<reference evidence="6" key="1">
    <citation type="journal article" date="2019" name="Int. J. Syst. Evol. Microbiol.">
        <title>The Global Catalogue of Microorganisms (GCM) 10K type strain sequencing project: providing services to taxonomists for standard genome sequencing and annotation.</title>
        <authorList>
            <consortium name="The Broad Institute Genomics Platform"/>
            <consortium name="The Broad Institute Genome Sequencing Center for Infectious Disease"/>
            <person name="Wu L."/>
            <person name="Ma J."/>
        </authorList>
    </citation>
    <scope>NUCLEOTIDE SEQUENCE [LARGE SCALE GENOMIC DNA]</scope>
    <source>
        <strain evidence="6">CGMCC 1.15795</strain>
    </source>
</reference>
<feature type="domain" description="4'-phosphopantetheinyl transferase" evidence="3">
    <location>
        <begin position="126"/>
        <end position="223"/>
    </location>
</feature>
<evidence type="ECO:0000259" key="3">
    <source>
        <dbReference type="Pfam" id="PF01648"/>
    </source>
</evidence>
<proteinExistence type="inferred from homology"/>
<dbReference type="Gene3D" id="3.90.470.20">
    <property type="entry name" value="4'-phosphopantetheinyl transferase domain"/>
    <property type="match status" value="2"/>
</dbReference>
<dbReference type="GO" id="GO:0016740">
    <property type="term" value="F:transferase activity"/>
    <property type="evidence" value="ECO:0007669"/>
    <property type="project" value="UniProtKB-KW"/>
</dbReference>
<dbReference type="RefSeq" id="WP_382312107.1">
    <property type="nucleotide sequence ID" value="NZ_JBHUFD010000001.1"/>
</dbReference>
<evidence type="ECO:0000313" key="5">
    <source>
        <dbReference type="EMBL" id="MFD1871785.1"/>
    </source>
</evidence>
<accession>A0ABW4QQV2</accession>
<name>A0ABW4QQV2_9BACT</name>
<keyword evidence="2 5" id="KW-0808">Transferase</keyword>
<gene>
    <name evidence="5" type="ORF">ACFSDX_05070</name>
</gene>
<evidence type="ECO:0000256" key="2">
    <source>
        <dbReference type="ARBA" id="ARBA00022679"/>
    </source>
</evidence>
<dbReference type="Proteomes" id="UP001597197">
    <property type="component" value="Unassembled WGS sequence"/>
</dbReference>
<evidence type="ECO:0000313" key="6">
    <source>
        <dbReference type="Proteomes" id="UP001597197"/>
    </source>
</evidence>
<keyword evidence="6" id="KW-1185">Reference proteome</keyword>
<dbReference type="InterPro" id="IPR008278">
    <property type="entry name" value="4-PPantetheinyl_Trfase_dom"/>
</dbReference>
<dbReference type="SUPFAM" id="SSF56214">
    <property type="entry name" value="4'-phosphopantetheinyl transferase"/>
    <property type="match status" value="2"/>
</dbReference>
<dbReference type="EMBL" id="JBHUFD010000001">
    <property type="protein sequence ID" value="MFD1871785.1"/>
    <property type="molecule type" value="Genomic_DNA"/>
</dbReference>
<dbReference type="Pfam" id="PF01648">
    <property type="entry name" value="ACPS"/>
    <property type="match status" value="1"/>
</dbReference>
<dbReference type="InterPro" id="IPR055066">
    <property type="entry name" value="AASDHPPT_N"/>
</dbReference>
<dbReference type="PANTHER" id="PTHR12215:SF10">
    <property type="entry name" value="L-AMINOADIPATE-SEMIALDEHYDE DEHYDROGENASE-PHOSPHOPANTETHEINYL TRANSFERASE"/>
    <property type="match status" value="1"/>
</dbReference>
<dbReference type="PANTHER" id="PTHR12215">
    <property type="entry name" value="PHOSPHOPANTETHEINE TRANSFERASE"/>
    <property type="match status" value="1"/>
</dbReference>
<dbReference type="InterPro" id="IPR050559">
    <property type="entry name" value="P-Pant_transferase_sf"/>
</dbReference>
<comment type="similarity">
    <text evidence="1">Belongs to the P-Pant transferase superfamily. Gsp/Sfp/HetI/AcpT family.</text>
</comment>
<feature type="domain" description="4'-phosphopantetheinyl transferase N-terminal" evidence="4">
    <location>
        <begin position="42"/>
        <end position="120"/>
    </location>
</feature>
<dbReference type="InterPro" id="IPR037143">
    <property type="entry name" value="4-PPantetheinyl_Trfase_dom_sf"/>
</dbReference>
<dbReference type="Pfam" id="PF22624">
    <property type="entry name" value="AASDHPPT_N"/>
    <property type="match status" value="1"/>
</dbReference>
<sequence>MLLTCSTRPAGERWSAHPDFRWPAAVAVFRLPVAASQSFAPQAAALLQADELRRAHRYHRPADYHRFLLGRAAQRLVLGAYLGLPPAGLHFELGADKKPRLREAPLHYNVSHAGDWVLLAMAGAEVGVDVERLDSQFAFEELLDYSFSPPEKAFIERSPVPHHAFYQLWTRKEAFVKATGRGIDAEFSQVPALVGEHRLADFGPVPGWAVSSFEVAAGYAAAVAHPAPLAGALHFYDLGGAVLGELYAAARR</sequence>
<protein>
    <submittedName>
        <fullName evidence="5">4'-phosphopantetheinyl transferase family protein</fullName>
    </submittedName>
</protein>
<evidence type="ECO:0000256" key="1">
    <source>
        <dbReference type="ARBA" id="ARBA00010990"/>
    </source>
</evidence>
<evidence type="ECO:0000259" key="4">
    <source>
        <dbReference type="Pfam" id="PF22624"/>
    </source>
</evidence>